<dbReference type="AlphaFoldDB" id="A0A0C2VRN5"/>
<sequence length="188" mass="20245">MERMKLLFLLEVAIFSGIGLILDRFSFSIWPQGGSISFAMVPIILMAFRWGLKGGLLTGFLVGILQIVLGGVFIVTPVQGALDYPIAFTVVGMAGLLAGPIQRALSDGLMKKAVTWIVVGTFIGVMLRFICHFLAGIIFFSSGDPSVPAWQFSLTYNGSYLGPAFILTSIVLGTLLTTVPRVATQQRV</sequence>
<keyword evidence="3" id="KW-1185">Reference proteome</keyword>
<evidence type="ECO:0000256" key="1">
    <source>
        <dbReference type="SAM" id="Phobius"/>
    </source>
</evidence>
<dbReference type="EMBL" id="JXRR01000015">
    <property type="protein sequence ID" value="KIL47096.1"/>
    <property type="molecule type" value="Genomic_DNA"/>
</dbReference>
<proteinExistence type="predicted"/>
<dbReference type="OrthoDB" id="9795813at2"/>
<evidence type="ECO:0000313" key="2">
    <source>
        <dbReference type="EMBL" id="KIL47096.1"/>
    </source>
</evidence>
<dbReference type="RefSeq" id="WP_041058558.1">
    <property type="nucleotide sequence ID" value="NZ_JXRR01000015.1"/>
</dbReference>
<feature type="transmembrane region" description="Helical" evidence="1">
    <location>
        <begin position="55"/>
        <end position="78"/>
    </location>
</feature>
<dbReference type="Proteomes" id="UP000031972">
    <property type="component" value="Unassembled WGS sequence"/>
</dbReference>
<keyword evidence="1" id="KW-0812">Transmembrane</keyword>
<dbReference type="NCBIfam" id="TIGR02357">
    <property type="entry name" value="ECF_ThiT_YuaJ"/>
    <property type="match status" value="1"/>
</dbReference>
<gene>
    <name evidence="2" type="ORF">KR50_24180</name>
</gene>
<dbReference type="PATRIC" id="fig|220754.4.peg.2434"/>
<feature type="transmembrane region" description="Helical" evidence="1">
    <location>
        <begin position="160"/>
        <end position="179"/>
    </location>
</feature>
<dbReference type="Gene3D" id="1.10.1760.20">
    <property type="match status" value="1"/>
</dbReference>
<accession>A0A0C2VRN5</accession>
<evidence type="ECO:0000313" key="3">
    <source>
        <dbReference type="Proteomes" id="UP000031972"/>
    </source>
</evidence>
<keyword evidence="1" id="KW-1133">Transmembrane helix</keyword>
<feature type="transmembrane region" description="Helical" evidence="1">
    <location>
        <begin position="113"/>
        <end position="140"/>
    </location>
</feature>
<organism evidence="2 3">
    <name type="scientific">Jeotgalibacillus campisalis</name>
    <dbReference type="NCBI Taxonomy" id="220754"/>
    <lineage>
        <taxon>Bacteria</taxon>
        <taxon>Bacillati</taxon>
        <taxon>Bacillota</taxon>
        <taxon>Bacilli</taxon>
        <taxon>Bacillales</taxon>
        <taxon>Caryophanaceae</taxon>
        <taxon>Jeotgalibacillus</taxon>
    </lineage>
</organism>
<name>A0A0C2VRN5_9BACL</name>
<dbReference type="InterPro" id="IPR012651">
    <property type="entry name" value="Thia_Transptr_ThiT"/>
</dbReference>
<dbReference type="GO" id="GO:0015234">
    <property type="term" value="F:thiamine transmembrane transporter activity"/>
    <property type="evidence" value="ECO:0007669"/>
    <property type="project" value="InterPro"/>
</dbReference>
<feature type="transmembrane region" description="Helical" evidence="1">
    <location>
        <begin position="29"/>
        <end position="48"/>
    </location>
</feature>
<reference evidence="2 3" key="1">
    <citation type="submission" date="2015-01" db="EMBL/GenBank/DDBJ databases">
        <title>Jeotgalibacillus campisalis genome sequencing.</title>
        <authorList>
            <person name="Goh K.M."/>
            <person name="Chan K.-G."/>
            <person name="Yaakop A.S."/>
            <person name="Ee R."/>
            <person name="Gan H.M."/>
            <person name="Chan C.S."/>
        </authorList>
    </citation>
    <scope>NUCLEOTIDE SEQUENCE [LARGE SCALE GENOMIC DNA]</scope>
    <source>
        <strain evidence="2 3">SF-57</strain>
    </source>
</reference>
<comment type="caution">
    <text evidence="2">The sequence shown here is derived from an EMBL/GenBank/DDBJ whole genome shotgun (WGS) entry which is preliminary data.</text>
</comment>
<dbReference type="Pfam" id="PF09515">
    <property type="entry name" value="Thia_YuaJ"/>
    <property type="match status" value="1"/>
</dbReference>
<dbReference type="GO" id="GO:0005886">
    <property type="term" value="C:plasma membrane"/>
    <property type="evidence" value="ECO:0007669"/>
    <property type="project" value="InterPro"/>
</dbReference>
<keyword evidence="1" id="KW-0472">Membrane</keyword>
<protein>
    <submittedName>
        <fullName evidence="2">Thiamine transporter ThiT</fullName>
    </submittedName>
</protein>
<feature type="transmembrane region" description="Helical" evidence="1">
    <location>
        <begin position="84"/>
        <end position="101"/>
    </location>
</feature>